<evidence type="ECO:0000313" key="2">
    <source>
        <dbReference type="Proteomes" id="UP000799439"/>
    </source>
</evidence>
<name>A0A9P4MP64_9PEZI</name>
<proteinExistence type="predicted"/>
<reference evidence="1" key="1">
    <citation type="journal article" date="2020" name="Stud. Mycol.">
        <title>101 Dothideomycetes genomes: a test case for predicting lifestyles and emergence of pathogens.</title>
        <authorList>
            <person name="Haridas S."/>
            <person name="Albert R."/>
            <person name="Binder M."/>
            <person name="Bloem J."/>
            <person name="Labutti K."/>
            <person name="Salamov A."/>
            <person name="Andreopoulos B."/>
            <person name="Baker S."/>
            <person name="Barry K."/>
            <person name="Bills G."/>
            <person name="Bluhm B."/>
            <person name="Cannon C."/>
            <person name="Castanera R."/>
            <person name="Culley D."/>
            <person name="Daum C."/>
            <person name="Ezra D."/>
            <person name="Gonzalez J."/>
            <person name="Henrissat B."/>
            <person name="Kuo A."/>
            <person name="Liang C."/>
            <person name="Lipzen A."/>
            <person name="Lutzoni F."/>
            <person name="Magnuson J."/>
            <person name="Mondo S."/>
            <person name="Nolan M."/>
            <person name="Ohm R."/>
            <person name="Pangilinan J."/>
            <person name="Park H.-J."/>
            <person name="Ramirez L."/>
            <person name="Alfaro M."/>
            <person name="Sun H."/>
            <person name="Tritt A."/>
            <person name="Yoshinaga Y."/>
            <person name="Zwiers L.-H."/>
            <person name="Turgeon B."/>
            <person name="Goodwin S."/>
            <person name="Spatafora J."/>
            <person name="Crous P."/>
            <person name="Grigoriev I."/>
        </authorList>
    </citation>
    <scope>NUCLEOTIDE SEQUENCE</scope>
    <source>
        <strain evidence="1">CBS 260.36</strain>
    </source>
</reference>
<protein>
    <submittedName>
        <fullName evidence="1">Uncharacterized protein</fullName>
    </submittedName>
</protein>
<gene>
    <name evidence="1" type="ORF">K461DRAFT_273005</name>
</gene>
<accession>A0A9P4MP64</accession>
<organism evidence="1 2">
    <name type="scientific">Myriangium duriaei CBS 260.36</name>
    <dbReference type="NCBI Taxonomy" id="1168546"/>
    <lineage>
        <taxon>Eukaryota</taxon>
        <taxon>Fungi</taxon>
        <taxon>Dikarya</taxon>
        <taxon>Ascomycota</taxon>
        <taxon>Pezizomycotina</taxon>
        <taxon>Dothideomycetes</taxon>
        <taxon>Dothideomycetidae</taxon>
        <taxon>Myriangiales</taxon>
        <taxon>Myriangiaceae</taxon>
        <taxon>Myriangium</taxon>
    </lineage>
</organism>
<comment type="caution">
    <text evidence="1">The sequence shown here is derived from an EMBL/GenBank/DDBJ whole genome shotgun (WGS) entry which is preliminary data.</text>
</comment>
<sequence>MLPGTLVLVLVLVLVVLGRLKGRVIWMLLETVVGELVLRTARGTLLAVLVVVPQIEHEIVLGVVVPLMVLEMEHA</sequence>
<keyword evidence="2" id="KW-1185">Reference proteome</keyword>
<dbReference type="Proteomes" id="UP000799439">
    <property type="component" value="Unassembled WGS sequence"/>
</dbReference>
<dbReference type="EMBL" id="ML996081">
    <property type="protein sequence ID" value="KAF2156914.1"/>
    <property type="molecule type" value="Genomic_DNA"/>
</dbReference>
<evidence type="ECO:0000313" key="1">
    <source>
        <dbReference type="EMBL" id="KAF2156914.1"/>
    </source>
</evidence>
<dbReference type="AlphaFoldDB" id="A0A9P4MP64"/>